<dbReference type="InterPro" id="IPR011969">
    <property type="entry name" value="Clan_AA_Asp_peptidase_C"/>
</dbReference>
<evidence type="ECO:0000313" key="2">
    <source>
        <dbReference type="EMBL" id="SHE57532.1"/>
    </source>
</evidence>
<keyword evidence="2" id="KW-0645">Protease</keyword>
<evidence type="ECO:0000256" key="1">
    <source>
        <dbReference type="SAM" id="Phobius"/>
    </source>
</evidence>
<dbReference type="InterPro" id="IPR034122">
    <property type="entry name" value="Retropepsin-like_bacterial"/>
</dbReference>
<keyword evidence="2" id="KW-0378">Hydrolase</keyword>
<name>A0A1M4UL79_LOKAT</name>
<proteinExistence type="predicted"/>
<dbReference type="InterPro" id="IPR021109">
    <property type="entry name" value="Peptidase_aspartic_dom_sf"/>
</dbReference>
<keyword evidence="1" id="KW-0812">Transmembrane</keyword>
<dbReference type="AlphaFoldDB" id="A0A1M4UL79"/>
<dbReference type="NCBIfam" id="TIGR02281">
    <property type="entry name" value="clan_AA_DTGA"/>
    <property type="match status" value="1"/>
</dbReference>
<organism evidence="2 3">
    <name type="scientific">Loktanella atrilutea</name>
    <dbReference type="NCBI Taxonomy" id="366533"/>
    <lineage>
        <taxon>Bacteria</taxon>
        <taxon>Pseudomonadati</taxon>
        <taxon>Pseudomonadota</taxon>
        <taxon>Alphaproteobacteria</taxon>
        <taxon>Rhodobacterales</taxon>
        <taxon>Roseobacteraceae</taxon>
        <taxon>Loktanella</taxon>
    </lineage>
</organism>
<sequence length="195" mass="20600">MGGMDTDRIMQITYLTLLGGAIAVSYIVSQRGQMGRMAQQASIWGLIFVGVIAAAGMWGDIRQSVAPQQAIMTEGQIVLPRQADGHFYARLDVNGRPLTFMVDTGASQIVLSAADAAAVGIDTDTLRYLGQASTANGTVRTAQVTLDSVSLGGVTQADVRAVVNQGDMAGSLLGMSYLRNFSNIQITADDLILTR</sequence>
<dbReference type="SUPFAM" id="SSF50630">
    <property type="entry name" value="Acid proteases"/>
    <property type="match status" value="1"/>
</dbReference>
<dbReference type="Proteomes" id="UP000183987">
    <property type="component" value="Unassembled WGS sequence"/>
</dbReference>
<evidence type="ECO:0000313" key="3">
    <source>
        <dbReference type="Proteomes" id="UP000183987"/>
    </source>
</evidence>
<dbReference type="GO" id="GO:0006508">
    <property type="term" value="P:proteolysis"/>
    <property type="evidence" value="ECO:0007669"/>
    <property type="project" value="UniProtKB-KW"/>
</dbReference>
<accession>A0A1M4UL79</accession>
<dbReference type="EMBL" id="FQUE01000001">
    <property type="protein sequence ID" value="SHE57532.1"/>
    <property type="molecule type" value="Genomic_DNA"/>
</dbReference>
<keyword evidence="3" id="KW-1185">Reference proteome</keyword>
<reference evidence="3" key="1">
    <citation type="submission" date="2016-11" db="EMBL/GenBank/DDBJ databases">
        <authorList>
            <person name="Varghese N."/>
            <person name="Submissions S."/>
        </authorList>
    </citation>
    <scope>NUCLEOTIDE SEQUENCE [LARGE SCALE GENOMIC DNA]</scope>
    <source>
        <strain evidence="3">DSM 29326</strain>
    </source>
</reference>
<keyword evidence="1" id="KW-1133">Transmembrane helix</keyword>
<feature type="transmembrane region" description="Helical" evidence="1">
    <location>
        <begin position="12"/>
        <end position="29"/>
    </location>
</feature>
<dbReference type="CDD" id="cd05483">
    <property type="entry name" value="retropepsin_like_bacteria"/>
    <property type="match status" value="1"/>
</dbReference>
<gene>
    <name evidence="2" type="ORF">SAMN05444339_101776</name>
</gene>
<dbReference type="Pfam" id="PF13975">
    <property type="entry name" value="gag-asp_proteas"/>
    <property type="match status" value="1"/>
</dbReference>
<dbReference type="Gene3D" id="2.40.70.10">
    <property type="entry name" value="Acid Proteases"/>
    <property type="match status" value="1"/>
</dbReference>
<keyword evidence="1" id="KW-0472">Membrane</keyword>
<dbReference type="GO" id="GO:0008233">
    <property type="term" value="F:peptidase activity"/>
    <property type="evidence" value="ECO:0007669"/>
    <property type="project" value="UniProtKB-KW"/>
</dbReference>
<protein>
    <submittedName>
        <fullName evidence="2">Aspartyl protease family protein</fullName>
    </submittedName>
</protein>
<feature type="transmembrane region" description="Helical" evidence="1">
    <location>
        <begin position="41"/>
        <end position="59"/>
    </location>
</feature>
<dbReference type="STRING" id="366533.SAMN05444339_101776"/>